<accession>A0A9P4NQ63</accession>
<dbReference type="InterPro" id="IPR013175">
    <property type="entry name" value="INO80_su_Ies4"/>
</dbReference>
<name>A0A9P4NQ63_9PEZI</name>
<feature type="region of interest" description="Disordered" evidence="1">
    <location>
        <begin position="99"/>
        <end position="166"/>
    </location>
</feature>
<dbReference type="Pfam" id="PF08193">
    <property type="entry name" value="INO80_Ies4"/>
    <property type="match status" value="1"/>
</dbReference>
<keyword evidence="3" id="KW-1185">Reference proteome</keyword>
<evidence type="ECO:0000256" key="1">
    <source>
        <dbReference type="SAM" id="MobiDB-lite"/>
    </source>
</evidence>
<dbReference type="EMBL" id="MU007042">
    <property type="protein sequence ID" value="KAF2430029.1"/>
    <property type="molecule type" value="Genomic_DNA"/>
</dbReference>
<dbReference type="AlphaFoldDB" id="A0A9P4NQ63"/>
<proteinExistence type="predicted"/>
<sequence length="315" mass="31245">MSTAASANTPHRPAMASTTKPSSKSHKGTKIITLHLPSTLLSKFPSSVIASSSSSSTIDAASSNDANATATVASPVVADAVGDAATKDALLAAPPSAGGIDAATNGMNGAKKKGVPGPKPGMKRTNSQLNIDGVPKPRGKPGPKKKAKVDSNGAPLLNPPAPAAPKLGPKANQGAINACLRALDRTGKPCRKWDKAPFSVKSFTGSTWGAKTWASNRKPVDFGGDVKSDSSSLGSPGSGVSGRLSEGGIVRLMEGVDGADVDVKGMGLGMNGVESSAVGEGEGDSGSGDMGTPMGNGGLDASSPAPVRFVAVNPV</sequence>
<comment type="caution">
    <text evidence="2">The sequence shown here is derived from an EMBL/GenBank/DDBJ whole genome shotgun (WGS) entry which is preliminary data.</text>
</comment>
<dbReference type="Proteomes" id="UP000800235">
    <property type="component" value="Unassembled WGS sequence"/>
</dbReference>
<feature type="region of interest" description="Disordered" evidence="1">
    <location>
        <begin position="272"/>
        <end position="305"/>
    </location>
</feature>
<gene>
    <name evidence="2" type="ORF">EJ08DRAFT_258411</name>
</gene>
<evidence type="ECO:0000313" key="3">
    <source>
        <dbReference type="Proteomes" id="UP000800235"/>
    </source>
</evidence>
<dbReference type="PANTHER" id="PTHR28061">
    <property type="entry name" value="INO EIGHTY SUBUNIT 4"/>
    <property type="match status" value="1"/>
</dbReference>
<dbReference type="GO" id="GO:0006338">
    <property type="term" value="P:chromatin remodeling"/>
    <property type="evidence" value="ECO:0007669"/>
    <property type="project" value="InterPro"/>
</dbReference>
<feature type="compositionally biased region" description="Gly residues" evidence="1">
    <location>
        <begin position="284"/>
        <end position="298"/>
    </location>
</feature>
<dbReference type="OrthoDB" id="4093188at2759"/>
<feature type="region of interest" description="Disordered" evidence="1">
    <location>
        <begin position="1"/>
        <end position="30"/>
    </location>
</feature>
<reference evidence="2" key="1">
    <citation type="journal article" date="2020" name="Stud. Mycol.">
        <title>101 Dothideomycetes genomes: a test case for predicting lifestyles and emergence of pathogens.</title>
        <authorList>
            <person name="Haridas S."/>
            <person name="Albert R."/>
            <person name="Binder M."/>
            <person name="Bloem J."/>
            <person name="Labutti K."/>
            <person name="Salamov A."/>
            <person name="Andreopoulos B."/>
            <person name="Baker S."/>
            <person name="Barry K."/>
            <person name="Bills G."/>
            <person name="Bluhm B."/>
            <person name="Cannon C."/>
            <person name="Castanera R."/>
            <person name="Culley D."/>
            <person name="Daum C."/>
            <person name="Ezra D."/>
            <person name="Gonzalez J."/>
            <person name="Henrissat B."/>
            <person name="Kuo A."/>
            <person name="Liang C."/>
            <person name="Lipzen A."/>
            <person name="Lutzoni F."/>
            <person name="Magnuson J."/>
            <person name="Mondo S."/>
            <person name="Nolan M."/>
            <person name="Ohm R."/>
            <person name="Pangilinan J."/>
            <person name="Park H.-J."/>
            <person name="Ramirez L."/>
            <person name="Alfaro M."/>
            <person name="Sun H."/>
            <person name="Tritt A."/>
            <person name="Yoshinaga Y."/>
            <person name="Zwiers L.-H."/>
            <person name="Turgeon B."/>
            <person name="Goodwin S."/>
            <person name="Spatafora J."/>
            <person name="Crous P."/>
            <person name="Grigoriev I."/>
        </authorList>
    </citation>
    <scope>NUCLEOTIDE SEQUENCE</scope>
    <source>
        <strain evidence="2">CBS 130266</strain>
    </source>
</reference>
<feature type="compositionally biased region" description="Basic residues" evidence="1">
    <location>
        <begin position="137"/>
        <end position="147"/>
    </location>
</feature>
<evidence type="ECO:0000313" key="2">
    <source>
        <dbReference type="EMBL" id="KAF2430029.1"/>
    </source>
</evidence>
<organism evidence="2 3">
    <name type="scientific">Tothia fuscella</name>
    <dbReference type="NCBI Taxonomy" id="1048955"/>
    <lineage>
        <taxon>Eukaryota</taxon>
        <taxon>Fungi</taxon>
        <taxon>Dikarya</taxon>
        <taxon>Ascomycota</taxon>
        <taxon>Pezizomycotina</taxon>
        <taxon>Dothideomycetes</taxon>
        <taxon>Pleosporomycetidae</taxon>
        <taxon>Venturiales</taxon>
        <taxon>Cylindrosympodiaceae</taxon>
        <taxon>Tothia</taxon>
    </lineage>
</organism>
<dbReference type="GO" id="GO:0031011">
    <property type="term" value="C:Ino80 complex"/>
    <property type="evidence" value="ECO:0007669"/>
    <property type="project" value="InterPro"/>
</dbReference>
<dbReference type="PANTHER" id="PTHR28061:SF1">
    <property type="entry name" value="INO80 COMPLEX SUBUNIT 4"/>
    <property type="match status" value="1"/>
</dbReference>
<protein>
    <submittedName>
        <fullName evidence="2">DUF1711-domain-containing protein</fullName>
    </submittedName>
</protein>